<dbReference type="Pfam" id="PF00497">
    <property type="entry name" value="SBP_bac_3"/>
    <property type="match status" value="1"/>
</dbReference>
<evidence type="ECO:0000313" key="7">
    <source>
        <dbReference type="Proteomes" id="UP000001318"/>
    </source>
</evidence>
<dbReference type="GO" id="GO:0005576">
    <property type="term" value="C:extracellular region"/>
    <property type="evidence" value="ECO:0007669"/>
    <property type="project" value="TreeGrafter"/>
</dbReference>
<dbReference type="GO" id="GO:0030288">
    <property type="term" value="C:outer membrane-bounded periplasmic space"/>
    <property type="evidence" value="ECO:0007669"/>
    <property type="project" value="TreeGrafter"/>
</dbReference>
<feature type="transmembrane region" description="Helical" evidence="4">
    <location>
        <begin position="29"/>
        <end position="49"/>
    </location>
</feature>
<feature type="domain" description="Solute-binding protein family 3/N-terminal" evidence="5">
    <location>
        <begin position="94"/>
        <end position="318"/>
    </location>
</feature>
<dbReference type="HOGENOM" id="CLU_019602_18_4_11"/>
<dbReference type="PANTHER" id="PTHR30085:SF6">
    <property type="entry name" value="ABC TRANSPORTER GLUTAMINE-BINDING PROTEIN GLNH"/>
    <property type="match status" value="1"/>
</dbReference>
<keyword evidence="2" id="KW-0813">Transport</keyword>
<keyword evidence="4" id="KW-0472">Membrane</keyword>
<keyword evidence="3" id="KW-0732">Signal</keyword>
<evidence type="ECO:0000313" key="6">
    <source>
        <dbReference type="EMBL" id="CAQ01342.1"/>
    </source>
</evidence>
<dbReference type="Proteomes" id="UP000001318">
    <property type="component" value="Chromosome"/>
</dbReference>
<dbReference type="CDD" id="cd13690">
    <property type="entry name" value="PBP2_GluB"/>
    <property type="match status" value="1"/>
</dbReference>
<reference evidence="6 7" key="1">
    <citation type="journal article" date="2008" name="J. Bacteriol.">
        <title>Genome of the actinomycete plant pathogen Clavibacter michiganensis subsp. sepedonicus suggests recent niche adaptation.</title>
        <authorList>
            <person name="Bentley S.D."/>
            <person name="Corton C."/>
            <person name="Brown S.E."/>
            <person name="Barron A."/>
            <person name="Clark L."/>
            <person name="Doggett J."/>
            <person name="Harris B."/>
            <person name="Ormond D."/>
            <person name="Quail M.A."/>
            <person name="May G."/>
            <person name="Francis D."/>
            <person name="Knudson D."/>
            <person name="Parkhill J."/>
            <person name="Ishimaru C.A."/>
        </authorList>
    </citation>
    <scope>NUCLEOTIDE SEQUENCE [LARGE SCALE GENOMIC DNA]</scope>
    <source>
        <strain evidence="7">ATCC 33113 / DSM 20744 / JCM 9667 / LMG 2889 / ICMP 2535 / C-1</strain>
    </source>
</reference>
<evidence type="ECO:0000259" key="5">
    <source>
        <dbReference type="SMART" id="SM00062"/>
    </source>
</evidence>
<organism evidence="6 7">
    <name type="scientific">Clavibacter sepedonicus</name>
    <name type="common">Clavibacter michiganensis subsp. sepedonicus</name>
    <dbReference type="NCBI Taxonomy" id="31964"/>
    <lineage>
        <taxon>Bacteria</taxon>
        <taxon>Bacillati</taxon>
        <taxon>Actinomycetota</taxon>
        <taxon>Actinomycetes</taxon>
        <taxon>Micrococcales</taxon>
        <taxon>Microbacteriaceae</taxon>
        <taxon>Clavibacter</taxon>
    </lineage>
</organism>
<dbReference type="STRING" id="31964.CMS1226"/>
<dbReference type="GO" id="GO:0006865">
    <property type="term" value="P:amino acid transport"/>
    <property type="evidence" value="ECO:0007669"/>
    <property type="project" value="TreeGrafter"/>
</dbReference>
<keyword evidence="4" id="KW-0812">Transmembrane</keyword>
<evidence type="ECO:0000256" key="4">
    <source>
        <dbReference type="SAM" id="Phobius"/>
    </source>
</evidence>
<dbReference type="SUPFAM" id="SSF53850">
    <property type="entry name" value="Periplasmic binding protein-like II"/>
    <property type="match status" value="1"/>
</dbReference>
<gene>
    <name evidence="6" type="ordered locus">CMS1226</name>
</gene>
<keyword evidence="7" id="KW-1185">Reference proteome</keyword>
<dbReference type="Gene3D" id="3.40.190.10">
    <property type="entry name" value="Periplasmic binding protein-like II"/>
    <property type="match status" value="2"/>
</dbReference>
<dbReference type="KEGG" id="cms:CMS1226"/>
<evidence type="ECO:0000256" key="2">
    <source>
        <dbReference type="ARBA" id="ARBA00022448"/>
    </source>
</evidence>
<dbReference type="EMBL" id="AM849034">
    <property type="protein sequence ID" value="CAQ01342.1"/>
    <property type="molecule type" value="Genomic_DNA"/>
</dbReference>
<comment type="similarity">
    <text evidence="1">Belongs to the bacterial solute-binding protein 3 family.</text>
</comment>
<dbReference type="eggNOG" id="COG0834">
    <property type="taxonomic scope" value="Bacteria"/>
</dbReference>
<evidence type="ECO:0000256" key="3">
    <source>
        <dbReference type="ARBA" id="ARBA00022729"/>
    </source>
</evidence>
<sequence length="330" mass="34354">MHLAPRAIPIASVIHLTTQGTGTMKNRKLTIAAAAAIVVVALTGCGAAGSASNSGIDAGTNAPENGDGPYKLELTENPTFDEGTTMARLAAAGEMKVGTKYDQPLFGLAGLDGKPAGFDVAIAALIASKMGIPFDGITFTETVSANREPFIQNGSVDAVVATYTINDKRKEVVGFAGPYYVAGQALMVLADDTTINTPEDVRGKQVCSVAGSTPAANIEATFGAVVVPTDVYSKCLDPLRNGQVSAVTTDNVILSGFIDQNEGEFKLVGGGETFTQEPYGIGIAKGDEAFRTFINDTLQEAYDDGTWARLFEATAGTVIDTPEPPAIDRY</sequence>
<keyword evidence="4" id="KW-1133">Transmembrane helix</keyword>
<proteinExistence type="inferred from homology"/>
<dbReference type="InterPro" id="IPR051455">
    <property type="entry name" value="Bact_solute-bind_prot3"/>
</dbReference>
<dbReference type="SMART" id="SM00062">
    <property type="entry name" value="PBPb"/>
    <property type="match status" value="1"/>
</dbReference>
<dbReference type="AlphaFoldDB" id="B0RHC5"/>
<accession>B0RHC5</accession>
<protein>
    <submittedName>
        <fullName evidence="6">Glutamate/aspartate-binding transport protein</fullName>
    </submittedName>
</protein>
<dbReference type="PANTHER" id="PTHR30085">
    <property type="entry name" value="AMINO ACID ABC TRANSPORTER PERMEASE"/>
    <property type="match status" value="1"/>
</dbReference>
<evidence type="ECO:0000256" key="1">
    <source>
        <dbReference type="ARBA" id="ARBA00010333"/>
    </source>
</evidence>
<name>B0RHC5_CLASE</name>
<dbReference type="InterPro" id="IPR001638">
    <property type="entry name" value="Solute-binding_3/MltF_N"/>
</dbReference>